<gene>
    <name evidence="1" type="ORF">LPB137_10980</name>
</gene>
<evidence type="ECO:0000313" key="2">
    <source>
        <dbReference type="Proteomes" id="UP000186074"/>
    </source>
</evidence>
<dbReference type="STRING" id="1850254.LPB137_10980"/>
<evidence type="ECO:0000313" key="1">
    <source>
        <dbReference type="EMBL" id="APW66333.1"/>
    </source>
</evidence>
<dbReference type="RefSeq" id="WP_076087977.1">
    <property type="nucleotide sequence ID" value="NZ_CP019070.1"/>
</dbReference>
<accession>A0A1P8KP91</accession>
<protein>
    <submittedName>
        <fullName evidence="1">Uncharacterized protein</fullName>
    </submittedName>
</protein>
<keyword evidence="2" id="KW-1185">Reference proteome</keyword>
<dbReference type="Proteomes" id="UP000186074">
    <property type="component" value="Chromosome"/>
</dbReference>
<name>A0A1P8KP91_9BACT</name>
<organism evidence="1 2">
    <name type="scientific">Poseidonibacter parvus</name>
    <dbReference type="NCBI Taxonomy" id="1850254"/>
    <lineage>
        <taxon>Bacteria</taxon>
        <taxon>Pseudomonadati</taxon>
        <taxon>Campylobacterota</taxon>
        <taxon>Epsilonproteobacteria</taxon>
        <taxon>Campylobacterales</taxon>
        <taxon>Arcobacteraceae</taxon>
        <taxon>Poseidonibacter</taxon>
    </lineage>
</organism>
<dbReference type="AlphaFoldDB" id="A0A1P8KP91"/>
<dbReference type="KEGG" id="alp:LPB137_10980"/>
<dbReference type="OrthoDB" id="5405644at2"/>
<dbReference type="EMBL" id="CP019070">
    <property type="protein sequence ID" value="APW66333.1"/>
    <property type="molecule type" value="Genomic_DNA"/>
</dbReference>
<reference evidence="1 2" key="1">
    <citation type="submission" date="2017-01" db="EMBL/GenBank/DDBJ databases">
        <title>Genome sequencing of Arcobacter sp. LPB0137.</title>
        <authorList>
            <person name="Lee G.-W."/>
            <person name="Yi H."/>
        </authorList>
    </citation>
    <scope>NUCLEOTIDE SEQUENCE [LARGE SCALE GENOMIC DNA]</scope>
    <source>
        <strain evidence="1 2">LPB0137</strain>
    </source>
</reference>
<sequence>MKNNPLDTLLTLEETASYVYTKLKDKNIDVVLSGGSCMEIYTKSNFSSLDIDFIPNPSVTSK</sequence>
<proteinExistence type="predicted"/>